<evidence type="ECO:0000313" key="2">
    <source>
        <dbReference type="Proteomes" id="UP000637299"/>
    </source>
</evidence>
<protein>
    <submittedName>
        <fullName evidence="1">Uncharacterized protein</fullName>
    </submittedName>
</protein>
<sequence>MNRKEFIKNSMMATGTFLLPNSIWASDKSFKFNPDISNKFSAKPNLKRFKISESGTKFFETELSINKSNVIVNLHRKFFISENTNGICTPALLQTDKKEHLIFIPELYQDKKHNGFIVKLCENGLCEETKVFIHENQGYFAFWGKEYLGSPTLYHYNVETFHLMRLHLENGQWINHRVMHIYPDEMTALYEQQLKEVQQGALAHQFGYDFEIHKDGFYQFLSLKNDWEQSILTREKEAYEKANPAKILTTTNRQKPVNEKALPFDYTNPFVPIYCKGDDLTHATVKPTIIYEEIAGTKIEIENMPAYKTQNGLGECRAFSLAALLQHYTCQKWKSDIPDCKNPPADSAISYFGMLAYTNQSIDQSGTFMPNQEKMRSMYSIIEDLSKSGNRLILESCKPFDSLVNNFSASVKGGHEKRDKFFQYLKDIYLSKKKSD</sequence>
<gene>
    <name evidence="1" type="ORF">IC610_02585</name>
</gene>
<reference evidence="1 2" key="1">
    <citation type="submission" date="2020-09" db="EMBL/GenBank/DDBJ databases">
        <title>Genome seq and assembly of Chryseobacterium sp.</title>
        <authorList>
            <person name="Chhetri G."/>
        </authorList>
    </citation>
    <scope>NUCLEOTIDE SEQUENCE [LARGE SCALE GENOMIC DNA]</scope>
    <source>
        <strain evidence="1 2">GCR10</strain>
    </source>
</reference>
<comment type="caution">
    <text evidence="1">The sequence shown here is derived from an EMBL/GenBank/DDBJ whole genome shotgun (WGS) entry which is preliminary data.</text>
</comment>
<name>A0ABR8Z7N4_9FLAO</name>
<keyword evidence="2" id="KW-1185">Reference proteome</keyword>
<evidence type="ECO:0000313" key="1">
    <source>
        <dbReference type="EMBL" id="MBD8081305.1"/>
    </source>
</evidence>
<dbReference type="Proteomes" id="UP000637299">
    <property type="component" value="Unassembled WGS sequence"/>
</dbReference>
<dbReference type="RefSeq" id="WP_191735102.1">
    <property type="nucleotide sequence ID" value="NZ_JACYFS010000001.1"/>
</dbReference>
<proteinExistence type="predicted"/>
<accession>A0ABR8Z7N4</accession>
<organism evidence="1 2">
    <name type="scientific">Chryseobacterium caseinilyticum</name>
    <dbReference type="NCBI Taxonomy" id="2771428"/>
    <lineage>
        <taxon>Bacteria</taxon>
        <taxon>Pseudomonadati</taxon>
        <taxon>Bacteroidota</taxon>
        <taxon>Flavobacteriia</taxon>
        <taxon>Flavobacteriales</taxon>
        <taxon>Weeksellaceae</taxon>
        <taxon>Chryseobacterium group</taxon>
        <taxon>Chryseobacterium</taxon>
    </lineage>
</organism>
<dbReference type="EMBL" id="JACYFS010000001">
    <property type="protein sequence ID" value="MBD8081305.1"/>
    <property type="molecule type" value="Genomic_DNA"/>
</dbReference>